<gene>
    <name evidence="4" type="ORF">HNQ65_002329</name>
</gene>
<dbReference type="GO" id="GO:0008770">
    <property type="term" value="F:[acyl-carrier-protein] phosphodiesterase activity"/>
    <property type="evidence" value="ECO:0007669"/>
    <property type="project" value="InterPro"/>
</dbReference>
<evidence type="ECO:0000313" key="5">
    <source>
        <dbReference type="Proteomes" id="UP000590740"/>
    </source>
</evidence>
<name>A0A7W8DK45_9BACT</name>
<evidence type="ECO:0000256" key="2">
    <source>
        <dbReference type="ARBA" id="ARBA00022801"/>
    </source>
</evidence>
<dbReference type="AlphaFoldDB" id="A0A7W8DK45"/>
<evidence type="ECO:0000313" key="4">
    <source>
        <dbReference type="EMBL" id="MBB5032747.1"/>
    </source>
</evidence>
<comment type="caution">
    <text evidence="4">The sequence shown here is derived from an EMBL/GenBank/DDBJ whole genome shotgun (WGS) entry which is preliminary data.</text>
</comment>
<sequence length="198" mass="22881">MNWLAHLYLSEPEVEFRVGNLLPDWVGPWELTGLPEGFQRGIARHRAIDAFTDAHPLVRRSVRRFEKPFRRYGAVLTDVFYDHFLAAGWSAHSAEPLGEFVGEFYASVETVRTSVPEQAWEVLEHMRRADWLGSYATLAGIETTLRRMSRRLRFPFELAAAVEVLEARYEEFRVDFEGFFPEVKAEMATRETVNGTQP</sequence>
<dbReference type="RefSeq" id="WP_184339659.1">
    <property type="nucleotide sequence ID" value="NZ_JACHIG010000004.1"/>
</dbReference>
<dbReference type="PANTHER" id="PTHR38764">
    <property type="entry name" value="ACYL CARRIER PROTEIN PHOSPHODIESTERASE"/>
    <property type="match status" value="1"/>
</dbReference>
<keyword evidence="2" id="KW-0378">Hydrolase</keyword>
<accession>A0A7W8DK45</accession>
<keyword evidence="5" id="KW-1185">Reference proteome</keyword>
<proteinExistence type="predicted"/>
<keyword evidence="1" id="KW-0444">Lipid biosynthesis</keyword>
<dbReference type="PIRSF" id="PIRSF011489">
    <property type="entry name" value="DUF479"/>
    <property type="match status" value="1"/>
</dbReference>
<dbReference type="InterPro" id="IPR007431">
    <property type="entry name" value="ACP_PD"/>
</dbReference>
<keyword evidence="3" id="KW-0443">Lipid metabolism</keyword>
<reference evidence="4 5" key="1">
    <citation type="submission" date="2020-08" db="EMBL/GenBank/DDBJ databases">
        <title>Genomic Encyclopedia of Type Strains, Phase IV (KMG-IV): sequencing the most valuable type-strain genomes for metagenomic binning, comparative biology and taxonomic classification.</title>
        <authorList>
            <person name="Goeker M."/>
        </authorList>
    </citation>
    <scope>NUCLEOTIDE SEQUENCE [LARGE SCALE GENOMIC DNA]</scope>
    <source>
        <strain evidence="4 5">DSM 12252</strain>
    </source>
</reference>
<dbReference type="EMBL" id="JACHIG010000004">
    <property type="protein sequence ID" value="MBB5032747.1"/>
    <property type="molecule type" value="Genomic_DNA"/>
</dbReference>
<dbReference type="Proteomes" id="UP000590740">
    <property type="component" value="Unassembled WGS sequence"/>
</dbReference>
<dbReference type="Pfam" id="PF04336">
    <property type="entry name" value="ACP_PD"/>
    <property type="match status" value="1"/>
</dbReference>
<protein>
    <submittedName>
        <fullName evidence="4">Acyl carrier protein phosphodiesterase</fullName>
    </submittedName>
</protein>
<dbReference type="GO" id="GO:0006633">
    <property type="term" value="P:fatty acid biosynthetic process"/>
    <property type="evidence" value="ECO:0007669"/>
    <property type="project" value="InterPro"/>
</dbReference>
<evidence type="ECO:0000256" key="3">
    <source>
        <dbReference type="ARBA" id="ARBA00023098"/>
    </source>
</evidence>
<organism evidence="4 5">
    <name type="scientific">Prosthecobacter vanneervenii</name>
    <dbReference type="NCBI Taxonomy" id="48466"/>
    <lineage>
        <taxon>Bacteria</taxon>
        <taxon>Pseudomonadati</taxon>
        <taxon>Verrucomicrobiota</taxon>
        <taxon>Verrucomicrobiia</taxon>
        <taxon>Verrucomicrobiales</taxon>
        <taxon>Verrucomicrobiaceae</taxon>
        <taxon>Prosthecobacter</taxon>
    </lineage>
</organism>
<evidence type="ECO:0000256" key="1">
    <source>
        <dbReference type="ARBA" id="ARBA00022516"/>
    </source>
</evidence>
<dbReference type="PANTHER" id="PTHR38764:SF1">
    <property type="entry name" value="ACYL CARRIER PROTEIN PHOSPHODIESTERASE"/>
    <property type="match status" value="1"/>
</dbReference>